<proteinExistence type="predicted"/>
<dbReference type="AlphaFoldDB" id="A0AAV7LZE6"/>
<reference evidence="2" key="1">
    <citation type="journal article" date="2022" name="bioRxiv">
        <title>Sequencing and chromosome-scale assembly of the giantPleurodeles waltlgenome.</title>
        <authorList>
            <person name="Brown T."/>
            <person name="Elewa A."/>
            <person name="Iarovenko S."/>
            <person name="Subramanian E."/>
            <person name="Araus A.J."/>
            <person name="Petzold A."/>
            <person name="Susuki M."/>
            <person name="Suzuki K.-i.T."/>
            <person name="Hayashi T."/>
            <person name="Toyoda A."/>
            <person name="Oliveira C."/>
            <person name="Osipova E."/>
            <person name="Leigh N.D."/>
            <person name="Simon A."/>
            <person name="Yun M.H."/>
        </authorList>
    </citation>
    <scope>NUCLEOTIDE SEQUENCE</scope>
    <source>
        <strain evidence="2">20211129_DDA</strain>
        <tissue evidence="2">Liver</tissue>
    </source>
</reference>
<evidence type="ECO:0000313" key="3">
    <source>
        <dbReference type="Proteomes" id="UP001066276"/>
    </source>
</evidence>
<evidence type="ECO:0000313" key="2">
    <source>
        <dbReference type="EMBL" id="KAJ1096581.1"/>
    </source>
</evidence>
<evidence type="ECO:0000256" key="1">
    <source>
        <dbReference type="SAM" id="MobiDB-lite"/>
    </source>
</evidence>
<feature type="compositionally biased region" description="Basic and acidic residues" evidence="1">
    <location>
        <begin position="48"/>
        <end position="78"/>
    </location>
</feature>
<dbReference type="Proteomes" id="UP001066276">
    <property type="component" value="Chromosome 10"/>
</dbReference>
<feature type="region of interest" description="Disordered" evidence="1">
    <location>
        <begin position="36"/>
        <end position="103"/>
    </location>
</feature>
<comment type="caution">
    <text evidence="2">The sequence shown here is derived from an EMBL/GenBank/DDBJ whole genome shotgun (WGS) entry which is preliminary data.</text>
</comment>
<protein>
    <submittedName>
        <fullName evidence="2">Uncharacterized protein</fullName>
    </submittedName>
</protein>
<organism evidence="2 3">
    <name type="scientific">Pleurodeles waltl</name>
    <name type="common">Iberian ribbed newt</name>
    <dbReference type="NCBI Taxonomy" id="8319"/>
    <lineage>
        <taxon>Eukaryota</taxon>
        <taxon>Metazoa</taxon>
        <taxon>Chordata</taxon>
        <taxon>Craniata</taxon>
        <taxon>Vertebrata</taxon>
        <taxon>Euteleostomi</taxon>
        <taxon>Amphibia</taxon>
        <taxon>Batrachia</taxon>
        <taxon>Caudata</taxon>
        <taxon>Salamandroidea</taxon>
        <taxon>Salamandridae</taxon>
        <taxon>Pleurodelinae</taxon>
        <taxon>Pleurodeles</taxon>
    </lineage>
</organism>
<gene>
    <name evidence="2" type="ORF">NDU88_001716</name>
</gene>
<keyword evidence="3" id="KW-1185">Reference proteome</keyword>
<dbReference type="EMBL" id="JANPWB010000014">
    <property type="protein sequence ID" value="KAJ1096581.1"/>
    <property type="molecule type" value="Genomic_DNA"/>
</dbReference>
<accession>A0AAV7LZE6</accession>
<sequence>MLRNPIRKSFRRRRRDLEELKGGPWWRVGRATEEQEGAALEEGTEEFYDSRKEQRRRLAEQPSRRPRRRDAIRSDPPRFWRSVAATADWRKPENGHNGKAGGRKGHYRIYSIIWLEGKRM</sequence>
<name>A0AAV7LZE6_PLEWA</name>